<evidence type="ECO:0000313" key="3">
    <source>
        <dbReference type="Proteomes" id="UP000824056"/>
    </source>
</evidence>
<accession>A0A9D2FPB2</accession>
<proteinExistence type="predicted"/>
<dbReference type="AlphaFoldDB" id="A0A9D2FPB2"/>
<dbReference type="InterPro" id="IPR050266">
    <property type="entry name" value="AB_hydrolase_sf"/>
</dbReference>
<evidence type="ECO:0000313" key="2">
    <source>
        <dbReference type="EMBL" id="HIZ64918.1"/>
    </source>
</evidence>
<dbReference type="GO" id="GO:0046464">
    <property type="term" value="P:acylglycerol catabolic process"/>
    <property type="evidence" value="ECO:0007669"/>
    <property type="project" value="TreeGrafter"/>
</dbReference>
<dbReference type="PANTHER" id="PTHR43798">
    <property type="entry name" value="MONOACYLGLYCEROL LIPASE"/>
    <property type="match status" value="1"/>
</dbReference>
<dbReference type="InterPro" id="IPR000073">
    <property type="entry name" value="AB_hydrolase_1"/>
</dbReference>
<dbReference type="Pfam" id="PF00561">
    <property type="entry name" value="Abhydrolase_1"/>
    <property type="match status" value="1"/>
</dbReference>
<dbReference type="EMBL" id="DXBG01000078">
    <property type="protein sequence ID" value="HIZ64918.1"/>
    <property type="molecule type" value="Genomic_DNA"/>
</dbReference>
<dbReference type="InterPro" id="IPR029058">
    <property type="entry name" value="AB_hydrolase_fold"/>
</dbReference>
<protein>
    <submittedName>
        <fullName evidence="2">Alpha/beta hydrolase</fullName>
    </submittedName>
</protein>
<dbReference type="PANTHER" id="PTHR43798:SF5">
    <property type="entry name" value="MONOACYLGLYCEROL LIPASE ABHD6"/>
    <property type="match status" value="1"/>
</dbReference>
<dbReference type="Gene3D" id="3.40.50.1820">
    <property type="entry name" value="alpha/beta hydrolase"/>
    <property type="match status" value="1"/>
</dbReference>
<gene>
    <name evidence="2" type="ORF">H9809_03300</name>
</gene>
<keyword evidence="2" id="KW-0378">Hydrolase</keyword>
<dbReference type="GO" id="GO:0047372">
    <property type="term" value="F:monoacylglycerol lipase activity"/>
    <property type="evidence" value="ECO:0007669"/>
    <property type="project" value="TreeGrafter"/>
</dbReference>
<comment type="caution">
    <text evidence="2">The sequence shown here is derived from an EMBL/GenBank/DDBJ whole genome shotgun (WGS) entry which is preliminary data.</text>
</comment>
<reference evidence="2" key="2">
    <citation type="submission" date="2021-04" db="EMBL/GenBank/DDBJ databases">
        <authorList>
            <person name="Gilroy R."/>
        </authorList>
    </citation>
    <scope>NUCLEOTIDE SEQUENCE</scope>
    <source>
        <strain evidence="2">1068</strain>
    </source>
</reference>
<dbReference type="Proteomes" id="UP000824056">
    <property type="component" value="Unassembled WGS sequence"/>
</dbReference>
<dbReference type="SUPFAM" id="SSF53474">
    <property type="entry name" value="alpha/beta-Hydrolases"/>
    <property type="match status" value="1"/>
</dbReference>
<dbReference type="GO" id="GO:0016020">
    <property type="term" value="C:membrane"/>
    <property type="evidence" value="ECO:0007669"/>
    <property type="project" value="TreeGrafter"/>
</dbReference>
<feature type="domain" description="AB hydrolase-1" evidence="1">
    <location>
        <begin position="41"/>
        <end position="196"/>
    </location>
</feature>
<evidence type="ECO:0000259" key="1">
    <source>
        <dbReference type="Pfam" id="PF00561"/>
    </source>
</evidence>
<sequence length="247" mass="28249">MPYAKLSDVNIYYEEFGKGETVLFLHSHFSRALLAFSGQILPFSGQYRCLYPDFRGHGRTTSESLQWDSRKIADDMAQFLEELDIKCAHLVGYSCGAYVGCYMASKYPEKVKSLVTIGGAAYARPEGADDFLPENLLRNNDIDFIEDMKLRHLDAHRGDWQTYLRMTVEDWKNHPSLSDSEWSKIQCPAFFINGENDPLGTCRELQEKVPNARIYEVKGCGHRPHFVGERAEEINAMLLDFFHGIDS</sequence>
<name>A0A9D2FPB2_9FIRM</name>
<reference evidence="2" key="1">
    <citation type="journal article" date="2021" name="PeerJ">
        <title>Extensive microbial diversity within the chicken gut microbiome revealed by metagenomics and culture.</title>
        <authorList>
            <person name="Gilroy R."/>
            <person name="Ravi A."/>
            <person name="Getino M."/>
            <person name="Pursley I."/>
            <person name="Horton D.L."/>
            <person name="Alikhan N.F."/>
            <person name="Baker D."/>
            <person name="Gharbi K."/>
            <person name="Hall N."/>
            <person name="Watson M."/>
            <person name="Adriaenssens E.M."/>
            <person name="Foster-Nyarko E."/>
            <person name="Jarju S."/>
            <person name="Secka A."/>
            <person name="Antonio M."/>
            <person name="Oren A."/>
            <person name="Chaudhuri R.R."/>
            <person name="La Ragione R."/>
            <person name="Hildebrand F."/>
            <person name="Pallen M.J."/>
        </authorList>
    </citation>
    <scope>NUCLEOTIDE SEQUENCE</scope>
    <source>
        <strain evidence="2">1068</strain>
    </source>
</reference>
<organism evidence="2 3">
    <name type="scientific">Candidatus Blautia pullicola</name>
    <dbReference type="NCBI Taxonomy" id="2838498"/>
    <lineage>
        <taxon>Bacteria</taxon>
        <taxon>Bacillati</taxon>
        <taxon>Bacillota</taxon>
        <taxon>Clostridia</taxon>
        <taxon>Lachnospirales</taxon>
        <taxon>Lachnospiraceae</taxon>
        <taxon>Blautia</taxon>
    </lineage>
</organism>